<evidence type="ECO:0000313" key="3">
    <source>
        <dbReference type="Proteomes" id="UP000291020"/>
    </source>
</evidence>
<feature type="region of interest" description="Disordered" evidence="1">
    <location>
        <begin position="48"/>
        <end position="71"/>
    </location>
</feature>
<reference evidence="2" key="2">
    <citation type="submission" date="2025-08" db="UniProtKB">
        <authorList>
            <consortium name="Ensembl"/>
        </authorList>
    </citation>
    <scope>IDENTIFICATION</scope>
</reference>
<proteinExistence type="predicted"/>
<reference evidence="2" key="3">
    <citation type="submission" date="2025-09" db="UniProtKB">
        <authorList>
            <consortium name="Ensembl"/>
        </authorList>
    </citation>
    <scope>IDENTIFICATION</scope>
</reference>
<reference evidence="3" key="1">
    <citation type="journal article" date="2017" name="PLoS ONE">
        <title>The Agassiz's desert tortoise genome provides a resource for the conservation of a threatened species.</title>
        <authorList>
            <person name="Tollis M."/>
            <person name="DeNardo D.F."/>
            <person name="Cornelius J.A."/>
            <person name="Dolby G.A."/>
            <person name="Edwards T."/>
            <person name="Henen B.T."/>
            <person name="Karl A.E."/>
            <person name="Murphy R.W."/>
            <person name="Kusumi K."/>
        </authorList>
    </citation>
    <scope>NUCLEOTIDE SEQUENCE [LARGE SCALE GENOMIC DNA]</scope>
</reference>
<sequence length="313" mass="34570">GGLLRSSRGSSGAQGSIYDLMDSSSKFLSLNSLVPQSHRMGTRLAAAASGSKCSRGARRAPEGTGSEFSSGKAECFTKHSLRPMRKSYLHSSDSSFDKSMEMLSENVNGRHFTRQLAKLQADQKMKIIKTDVKAAEKVHGESGDVEVHRSCRVRQSRYSTTNQSILFDKLITNTAEAVLQKMGDMKKMCRRRMIDLEDFGVFSDAEEENLNMYARGSKEETSWPKIGPSVLFSGHFEMVITLNEEVRGNQLYPQHLVSLVSELLHAQMGHQQANRGSEQQEGLAGQSSLFHGSNGACLSFFGLCFWCSMFLAG</sequence>
<dbReference type="AlphaFoldDB" id="A0A452HCR7"/>
<organism evidence="2 3">
    <name type="scientific">Gopherus agassizii</name>
    <name type="common">Agassiz's desert tortoise</name>
    <dbReference type="NCBI Taxonomy" id="38772"/>
    <lineage>
        <taxon>Eukaryota</taxon>
        <taxon>Metazoa</taxon>
        <taxon>Chordata</taxon>
        <taxon>Craniata</taxon>
        <taxon>Vertebrata</taxon>
        <taxon>Euteleostomi</taxon>
        <taxon>Archelosauria</taxon>
        <taxon>Testudinata</taxon>
        <taxon>Testudines</taxon>
        <taxon>Cryptodira</taxon>
        <taxon>Durocryptodira</taxon>
        <taxon>Testudinoidea</taxon>
        <taxon>Testudinidae</taxon>
        <taxon>Gopherus</taxon>
    </lineage>
</organism>
<evidence type="ECO:0000313" key="2">
    <source>
        <dbReference type="Ensembl" id="ENSGAGP00000012584.1"/>
    </source>
</evidence>
<evidence type="ECO:0000256" key="1">
    <source>
        <dbReference type="SAM" id="MobiDB-lite"/>
    </source>
</evidence>
<dbReference type="STRING" id="38772.ENSGAGP00000012584"/>
<name>A0A452HCR7_9SAUR</name>
<keyword evidence="3" id="KW-1185">Reference proteome</keyword>
<dbReference type="Proteomes" id="UP000291020">
    <property type="component" value="Unassembled WGS sequence"/>
</dbReference>
<accession>A0A452HCR7</accession>
<dbReference type="Ensembl" id="ENSGAGT00000014426.1">
    <property type="protein sequence ID" value="ENSGAGP00000012584.1"/>
    <property type="gene ID" value="ENSGAGG00000009666.1"/>
</dbReference>
<protein>
    <submittedName>
        <fullName evidence="2">Uncharacterized protein</fullName>
    </submittedName>
</protein>